<gene>
    <name evidence="2" type="ORF">GCM10022207_80460</name>
</gene>
<dbReference type="EMBL" id="BAAAZA010000043">
    <property type="protein sequence ID" value="GAA3899735.1"/>
    <property type="molecule type" value="Genomic_DNA"/>
</dbReference>
<dbReference type="RefSeq" id="WP_345553874.1">
    <property type="nucleotide sequence ID" value="NZ_BAAAZA010000043.1"/>
</dbReference>
<evidence type="ECO:0000256" key="1">
    <source>
        <dbReference type="SAM" id="SignalP"/>
    </source>
</evidence>
<reference evidence="3" key="1">
    <citation type="journal article" date="2019" name="Int. J. Syst. Evol. Microbiol.">
        <title>The Global Catalogue of Microorganisms (GCM) 10K type strain sequencing project: providing services to taxonomists for standard genome sequencing and annotation.</title>
        <authorList>
            <consortium name="The Broad Institute Genomics Platform"/>
            <consortium name="The Broad Institute Genome Sequencing Center for Infectious Disease"/>
            <person name="Wu L."/>
            <person name="Ma J."/>
        </authorList>
    </citation>
    <scope>NUCLEOTIDE SEQUENCE [LARGE SCALE GENOMIC DNA]</scope>
    <source>
        <strain evidence="3">JCM 16578</strain>
    </source>
</reference>
<name>A0ABP7LDD5_9ACTN</name>
<dbReference type="Proteomes" id="UP001501563">
    <property type="component" value="Unassembled WGS sequence"/>
</dbReference>
<protein>
    <recommendedName>
        <fullName evidence="4">Peptidase</fullName>
    </recommendedName>
</protein>
<feature type="signal peptide" evidence="1">
    <location>
        <begin position="1"/>
        <end position="32"/>
    </location>
</feature>
<evidence type="ECO:0008006" key="4">
    <source>
        <dbReference type="Google" id="ProtNLM"/>
    </source>
</evidence>
<evidence type="ECO:0000313" key="2">
    <source>
        <dbReference type="EMBL" id="GAA3899735.1"/>
    </source>
</evidence>
<organism evidence="2 3">
    <name type="scientific">Streptomyces lannensis</name>
    <dbReference type="NCBI Taxonomy" id="766498"/>
    <lineage>
        <taxon>Bacteria</taxon>
        <taxon>Bacillati</taxon>
        <taxon>Actinomycetota</taxon>
        <taxon>Actinomycetes</taxon>
        <taxon>Kitasatosporales</taxon>
        <taxon>Streptomycetaceae</taxon>
        <taxon>Streptomyces</taxon>
    </lineage>
</organism>
<keyword evidence="1" id="KW-0732">Signal</keyword>
<evidence type="ECO:0000313" key="3">
    <source>
        <dbReference type="Proteomes" id="UP001501563"/>
    </source>
</evidence>
<comment type="caution">
    <text evidence="2">The sequence shown here is derived from an EMBL/GenBank/DDBJ whole genome shotgun (WGS) entry which is preliminary data.</text>
</comment>
<feature type="chain" id="PRO_5045198794" description="Peptidase" evidence="1">
    <location>
        <begin position="33"/>
        <end position="467"/>
    </location>
</feature>
<keyword evidence="3" id="KW-1185">Reference proteome</keyword>
<sequence>MQLRFARRAVAMAAVLGASVGLTLSMGAPARADDPVVTLQQPAPVALAPADMTGVAKTAQPYFDFRTTGPLDNQATLTIDVTQLATIARVTFSDNCTVKQHVATCNEWLWDPDGSSSTVGASTQMTIRALPGAVIGSTAGYTVSGTADGATIVGGRGSVEIGGPVYNQAQPKNLTGVAVGSALTVPVRFTNIGDRPADSTQVLLMASPGLSFTKHYANCMYSTGFSTREAQAALCTVPGQVLPGEKAAVSPAPRVRVESSAYYTYLDAQIAPTGDAGLQSLAAGRQWTQGTGGLLTLKVITPGIATDAPSGTVSLPMTGSRGNYRVTSLRADNTADFAVTGDSATAAQGDTVTMNFSMVNNGPATIFYRSGDTIGAEVDLPPGTHVVSTSANCRPMRDGRPEGPYDCEGADIVTPAGTVAHFSITLQVDEVIAGAQGSVSMEWSPDGSYRPPFDPDAADDTAVLTLN</sequence>
<proteinExistence type="predicted"/>
<accession>A0ABP7LDD5</accession>